<proteinExistence type="predicted"/>
<reference evidence="1 2" key="1">
    <citation type="submission" date="2014-02" db="EMBL/GenBank/DDBJ databases">
        <authorList>
            <person name="Chen C."/>
            <person name="Conrad T.A."/>
            <person name="Zhou Z."/>
            <person name="Lai Z."/>
            <person name="Zhong G."/>
        </authorList>
    </citation>
    <scope>NUCLEOTIDE SEQUENCE [LARGE SCALE GENOMIC DNA]</scope>
    <source>
        <strain evidence="1 2">Nigg3-28</strain>
    </source>
</reference>
<dbReference type="PATRIC" id="fig|83560.10.peg.346"/>
<dbReference type="STRING" id="83560.NC80_01675"/>
<protein>
    <submittedName>
        <fullName evidence="1">Uncharacterized protein</fullName>
    </submittedName>
</protein>
<evidence type="ECO:0000313" key="2">
    <source>
        <dbReference type="Proteomes" id="UP000260363"/>
    </source>
</evidence>
<sequence length="63" mass="7176">MFRPLKLPEWRVSLLRVIEDSAGMSSVKKIIVLQSAQKDTLKFVDLVNKENLTINISFSEGEI</sequence>
<dbReference type="KEGG" id="cmm:NC80_01675"/>
<dbReference type="AlphaFoldDB" id="A0A097KH69"/>
<dbReference type="Proteomes" id="UP000260363">
    <property type="component" value="Chromosome"/>
</dbReference>
<organism evidence="1 2">
    <name type="scientific">Chlamydia muridarum</name>
    <dbReference type="NCBI Taxonomy" id="83560"/>
    <lineage>
        <taxon>Bacteria</taxon>
        <taxon>Pseudomonadati</taxon>
        <taxon>Chlamydiota</taxon>
        <taxon>Chlamydiia</taxon>
        <taxon>Chlamydiales</taxon>
        <taxon>Chlamydiaceae</taxon>
        <taxon>Chlamydia/Chlamydophila group</taxon>
        <taxon>Chlamydia</taxon>
    </lineage>
</organism>
<evidence type="ECO:0000313" key="1">
    <source>
        <dbReference type="EMBL" id="AJR10421.1"/>
    </source>
</evidence>
<dbReference type="KEGG" id="cmg:NC81_01690"/>
<accession>A0A097KH69</accession>
<gene>
    <name evidence="1" type="ORF">BD36_01810</name>
</gene>
<name>A0A097KH69_CHLMR</name>
<dbReference type="KEGG" id="cmx:DNC_01695"/>
<dbReference type="EMBL" id="CP007217">
    <property type="protein sequence ID" value="AJR10421.1"/>
    <property type="molecule type" value="Genomic_DNA"/>
</dbReference>